<sequence length="331" mass="37458">MSLMRRIKVDHHHQTPTETLEPIDKHTSAYLHDHQTTTTMSTQTATQSQQKFNVTSKIEPPRGSTKAVLTFFAPPADGAQPFNYAGAYQGNPPAGMPQRNYGEDTQEVTIRDIRGRESDFDMNERGFGVVQQIESHMTNADFNDDGKIEKTYYPEVEKLILEQVPGAERVYIFDHTVRRSDANANRAPVQRAHIDQTTKSANARVDHHMGSEAEVLKNGRVRLINVWRPLNGPVVASPLAYADSRSVPDTDIVPVEHRYPDRTGETAGVKYTERGEWYYWSGMKNDERIFLQCYDSKDGARTPHTAFTHPETKAEWPGRESIEVRTLVFGG</sequence>
<evidence type="ECO:0008006" key="5">
    <source>
        <dbReference type="Google" id="ProtNLM"/>
    </source>
</evidence>
<dbReference type="InterPro" id="IPR044053">
    <property type="entry name" value="AsaB-like"/>
</dbReference>
<proteinExistence type="inferred from homology"/>
<dbReference type="GO" id="GO:0016491">
    <property type="term" value="F:oxidoreductase activity"/>
    <property type="evidence" value="ECO:0007669"/>
    <property type="project" value="InterPro"/>
</dbReference>
<evidence type="ECO:0000313" key="3">
    <source>
        <dbReference type="EMBL" id="KXT16787.1"/>
    </source>
</evidence>
<dbReference type="PANTHER" id="PTHR34598">
    <property type="entry name" value="BLL6449 PROTEIN"/>
    <property type="match status" value="1"/>
</dbReference>
<feature type="region of interest" description="Disordered" evidence="2">
    <location>
        <begin position="41"/>
        <end position="60"/>
    </location>
</feature>
<name>A0A139IPR2_9PEZI</name>
<feature type="region of interest" description="Disordered" evidence="2">
    <location>
        <begin position="1"/>
        <end position="22"/>
    </location>
</feature>
<evidence type="ECO:0000256" key="2">
    <source>
        <dbReference type="SAM" id="MobiDB-lite"/>
    </source>
</evidence>
<comment type="similarity">
    <text evidence="1">Belongs to the asaB hydroxylase/desaturase family.</text>
</comment>
<feature type="compositionally biased region" description="Basic residues" evidence="2">
    <location>
        <begin position="1"/>
        <end position="11"/>
    </location>
</feature>
<accession>A0A139IPR2</accession>
<evidence type="ECO:0000313" key="4">
    <source>
        <dbReference type="Proteomes" id="UP000073492"/>
    </source>
</evidence>
<comment type="caution">
    <text evidence="3">The sequence shown here is derived from an EMBL/GenBank/DDBJ whole genome shotgun (WGS) entry which is preliminary data.</text>
</comment>
<dbReference type="NCBIfam" id="NF041278">
    <property type="entry name" value="CmcJ_NvfI_EfuI"/>
    <property type="match status" value="1"/>
</dbReference>
<dbReference type="Proteomes" id="UP000073492">
    <property type="component" value="Unassembled WGS sequence"/>
</dbReference>
<feature type="compositionally biased region" description="Low complexity" evidence="2">
    <location>
        <begin position="41"/>
        <end position="50"/>
    </location>
</feature>
<evidence type="ECO:0000256" key="1">
    <source>
        <dbReference type="ARBA" id="ARBA00023604"/>
    </source>
</evidence>
<protein>
    <recommendedName>
        <fullName evidence="5">Methyltransferase</fullName>
    </recommendedName>
</protein>
<dbReference type="OrthoDB" id="5407894at2759"/>
<dbReference type="EMBL" id="LFZO01000030">
    <property type="protein sequence ID" value="KXT16787.1"/>
    <property type="molecule type" value="Genomic_DNA"/>
</dbReference>
<dbReference type="PANTHER" id="PTHR34598:SF1">
    <property type="entry name" value="PUTATIVE (AFU_ORTHOLOGUE AFUA_3G13140)-RELATED"/>
    <property type="match status" value="1"/>
</dbReference>
<organism evidence="3 4">
    <name type="scientific">Pseudocercospora musae</name>
    <dbReference type="NCBI Taxonomy" id="113226"/>
    <lineage>
        <taxon>Eukaryota</taxon>
        <taxon>Fungi</taxon>
        <taxon>Dikarya</taxon>
        <taxon>Ascomycota</taxon>
        <taxon>Pezizomycotina</taxon>
        <taxon>Dothideomycetes</taxon>
        <taxon>Dothideomycetidae</taxon>
        <taxon>Mycosphaerellales</taxon>
        <taxon>Mycosphaerellaceae</taxon>
        <taxon>Pseudocercospora</taxon>
    </lineage>
</organism>
<dbReference type="AlphaFoldDB" id="A0A139IPR2"/>
<keyword evidence="4" id="KW-1185">Reference proteome</keyword>
<gene>
    <name evidence="3" type="ORF">AC579_5455</name>
</gene>
<reference evidence="3 4" key="1">
    <citation type="submission" date="2015-07" db="EMBL/GenBank/DDBJ databases">
        <title>Comparative genomics of the Sigatoka disease complex on banana suggests a link between parallel evolutionary changes in Pseudocercospora fijiensis and Pseudocercospora eumusae and increased virulence on the banana host.</title>
        <authorList>
            <person name="Chang T.-C."/>
            <person name="Salvucci A."/>
            <person name="Crous P.W."/>
            <person name="Stergiopoulos I."/>
        </authorList>
    </citation>
    <scope>NUCLEOTIDE SEQUENCE [LARGE SCALE GENOMIC DNA]</scope>
    <source>
        <strain evidence="3 4">CBS 116634</strain>
    </source>
</reference>